<dbReference type="EMBL" id="JAHKPD010000025">
    <property type="protein sequence ID" value="MBU2952080.1"/>
    <property type="molecule type" value="Genomic_DNA"/>
</dbReference>
<proteinExistence type="predicted"/>
<comment type="caution">
    <text evidence="1">The sequence shown here is derived from an EMBL/GenBank/DDBJ whole genome shotgun (WGS) entry which is preliminary data.</text>
</comment>
<name>A0ACC5UCQ2_9FLAO</name>
<evidence type="ECO:0000313" key="1">
    <source>
        <dbReference type="EMBL" id="MBU2952080.1"/>
    </source>
</evidence>
<gene>
    <name evidence="1" type="ORF">KO493_15375</name>
</gene>
<accession>A0ACC5UCQ2</accession>
<evidence type="ECO:0000313" key="2">
    <source>
        <dbReference type="Proteomes" id="UP001647509"/>
    </source>
</evidence>
<dbReference type="Proteomes" id="UP001647509">
    <property type="component" value="Unassembled WGS sequence"/>
</dbReference>
<reference evidence="1" key="1">
    <citation type="submission" date="2021-05" db="EMBL/GenBank/DDBJ databases">
        <title>Draft genomes of bacteria isolated from model marine particles.</title>
        <authorList>
            <person name="Datta M.S."/>
            <person name="Schwartzman J.A."/>
            <person name="Enke T.N."/>
            <person name="Saavedra J."/>
            <person name="Cermak N."/>
            <person name="Cordero O.X."/>
        </authorList>
    </citation>
    <scope>NUCLEOTIDE SEQUENCE</scope>
    <source>
        <strain evidence="1">I2M19</strain>
    </source>
</reference>
<keyword evidence="2" id="KW-1185">Reference proteome</keyword>
<sequence>MKYLLYLSLIACFIYGCKAVNKTTVPIKDENLEALKRNDTVTIVNEEEAYEIIIIEPGFNFWVASQARPRGYYSQSFMENRNHLYVIEWNQRVLQPHRYSPNLYELQINYDHVTDYGYEVNYLLYNYFLYFQRTYKQRLGPFVPRI</sequence>
<organism evidence="1 2">
    <name type="scientific">Pseudotamlana agarivorans</name>
    <dbReference type="NCBI Taxonomy" id="481183"/>
    <lineage>
        <taxon>Bacteria</taxon>
        <taxon>Pseudomonadati</taxon>
        <taxon>Bacteroidota</taxon>
        <taxon>Flavobacteriia</taxon>
        <taxon>Flavobacteriales</taxon>
        <taxon>Flavobacteriaceae</taxon>
        <taxon>Pseudotamlana</taxon>
    </lineage>
</organism>
<protein>
    <submittedName>
        <fullName evidence="1">Uncharacterized protein</fullName>
    </submittedName>
</protein>